<evidence type="ECO:0000313" key="2">
    <source>
        <dbReference type="Proteomes" id="UP000249185"/>
    </source>
</evidence>
<proteinExistence type="predicted"/>
<sequence>MTDGAGAPARNEDPTEGVIEMHAESDMVFLDGAAPRESAAQPGIRATIRALVGRLGAPDLAATEALGLLPPPLSMPLAAASADWETGPRDPAAEPEETAPTRTHRAAAALRRANAHAAYASVEGTHEAALDAALAVVEAELAAIEIRCAAQAEALKRLRLYANDAATRALATKGLVGDAEILADHRVVDRDPARAGACHA</sequence>
<protein>
    <submittedName>
        <fullName evidence="1">Uncharacterized protein</fullName>
    </submittedName>
</protein>
<accession>A0A2W5NJR9</accession>
<reference evidence="1 2" key="1">
    <citation type="submission" date="2017-08" db="EMBL/GenBank/DDBJ databases">
        <title>Infants hospitalized years apart are colonized by the same room-sourced microbial strains.</title>
        <authorList>
            <person name="Brooks B."/>
            <person name="Olm M.R."/>
            <person name="Firek B.A."/>
            <person name="Baker R."/>
            <person name="Thomas B.C."/>
            <person name="Morowitz M.J."/>
            <person name="Banfield J.F."/>
        </authorList>
    </citation>
    <scope>NUCLEOTIDE SEQUENCE [LARGE SCALE GENOMIC DNA]</scope>
    <source>
        <strain evidence="1">S2_005_002_R2_34</strain>
    </source>
</reference>
<dbReference type="EMBL" id="QFPW01000001">
    <property type="protein sequence ID" value="PZQ52499.1"/>
    <property type="molecule type" value="Genomic_DNA"/>
</dbReference>
<dbReference type="AlphaFoldDB" id="A0A2W5NJR9"/>
<name>A0A2W5NJR9_RHOSU</name>
<evidence type="ECO:0000313" key="1">
    <source>
        <dbReference type="EMBL" id="PZQ52499.1"/>
    </source>
</evidence>
<comment type="caution">
    <text evidence="1">The sequence shown here is derived from an EMBL/GenBank/DDBJ whole genome shotgun (WGS) entry which is preliminary data.</text>
</comment>
<organism evidence="1 2">
    <name type="scientific">Rhodovulum sulfidophilum</name>
    <name type="common">Rhodobacter sulfidophilus</name>
    <dbReference type="NCBI Taxonomy" id="35806"/>
    <lineage>
        <taxon>Bacteria</taxon>
        <taxon>Pseudomonadati</taxon>
        <taxon>Pseudomonadota</taxon>
        <taxon>Alphaproteobacteria</taxon>
        <taxon>Rhodobacterales</taxon>
        <taxon>Paracoccaceae</taxon>
        <taxon>Rhodovulum</taxon>
    </lineage>
</organism>
<dbReference type="Proteomes" id="UP000249185">
    <property type="component" value="Unassembled WGS sequence"/>
</dbReference>
<gene>
    <name evidence="1" type="ORF">DI556_02280</name>
</gene>